<proteinExistence type="predicted"/>
<protein>
    <submittedName>
        <fullName evidence="1">Uncharacterized protein</fullName>
    </submittedName>
</protein>
<name>A0ABD5PFQ2_9EURY</name>
<comment type="caution">
    <text evidence="1">The sequence shown here is derived from an EMBL/GenBank/DDBJ whole genome shotgun (WGS) entry which is preliminary data.</text>
</comment>
<dbReference type="Proteomes" id="UP001595921">
    <property type="component" value="Unassembled WGS sequence"/>
</dbReference>
<reference evidence="1 2" key="1">
    <citation type="journal article" date="2019" name="Int. J. Syst. Evol. Microbiol.">
        <title>The Global Catalogue of Microorganisms (GCM) 10K type strain sequencing project: providing services to taxonomists for standard genome sequencing and annotation.</title>
        <authorList>
            <consortium name="The Broad Institute Genomics Platform"/>
            <consortium name="The Broad Institute Genome Sequencing Center for Infectious Disease"/>
            <person name="Wu L."/>
            <person name="Ma J."/>
        </authorList>
    </citation>
    <scope>NUCLEOTIDE SEQUENCE [LARGE SCALE GENOMIC DNA]</scope>
    <source>
        <strain evidence="1 2">CGMCC 1.12553</strain>
    </source>
</reference>
<dbReference type="AlphaFoldDB" id="A0ABD5PFQ2"/>
<accession>A0ABD5PFQ2</accession>
<gene>
    <name evidence="1" type="ORF">ACFO0N_17440</name>
</gene>
<evidence type="ECO:0000313" key="1">
    <source>
        <dbReference type="EMBL" id="MFC4359732.1"/>
    </source>
</evidence>
<organism evidence="1 2">
    <name type="scientific">Halobium salinum</name>
    <dbReference type="NCBI Taxonomy" id="1364940"/>
    <lineage>
        <taxon>Archaea</taxon>
        <taxon>Methanobacteriati</taxon>
        <taxon>Methanobacteriota</taxon>
        <taxon>Stenosarchaea group</taxon>
        <taxon>Halobacteria</taxon>
        <taxon>Halobacteriales</taxon>
        <taxon>Haloferacaceae</taxon>
        <taxon>Halobium</taxon>
    </lineage>
</organism>
<keyword evidence="2" id="KW-1185">Reference proteome</keyword>
<sequence length="109" mass="11979">MSLRAERGTVNYAVLDLTLDAEAARDRVVDRVSGVSVRSADDRYEFLTPSGFHLAELSNATLPDGEHGSRLTYRTAMVSPVAASARRKAEAVCAALAPYRYRPGKRPRR</sequence>
<evidence type="ECO:0000313" key="2">
    <source>
        <dbReference type="Proteomes" id="UP001595921"/>
    </source>
</evidence>
<dbReference type="EMBL" id="JBHSDS010000008">
    <property type="protein sequence ID" value="MFC4359732.1"/>
    <property type="molecule type" value="Genomic_DNA"/>
</dbReference>